<proteinExistence type="predicted"/>
<feature type="region of interest" description="Disordered" evidence="1">
    <location>
        <begin position="98"/>
        <end position="122"/>
    </location>
</feature>
<name>A0AA39VVF1_ACESA</name>
<evidence type="ECO:0000313" key="3">
    <source>
        <dbReference type="Proteomes" id="UP001168877"/>
    </source>
</evidence>
<evidence type="ECO:0000256" key="1">
    <source>
        <dbReference type="SAM" id="MobiDB-lite"/>
    </source>
</evidence>
<feature type="compositionally biased region" description="Basic and acidic residues" evidence="1">
    <location>
        <begin position="170"/>
        <end position="188"/>
    </location>
</feature>
<dbReference type="Proteomes" id="UP001168877">
    <property type="component" value="Unassembled WGS sequence"/>
</dbReference>
<protein>
    <submittedName>
        <fullName evidence="2">Uncharacterized protein</fullName>
    </submittedName>
</protein>
<reference evidence="2" key="2">
    <citation type="submission" date="2023-06" db="EMBL/GenBank/DDBJ databases">
        <authorList>
            <person name="Swenson N.G."/>
            <person name="Wegrzyn J.L."/>
            <person name="Mcevoy S.L."/>
        </authorList>
    </citation>
    <scope>NUCLEOTIDE SEQUENCE</scope>
    <source>
        <strain evidence="2">NS2018</strain>
        <tissue evidence="2">Leaf</tissue>
    </source>
</reference>
<gene>
    <name evidence="2" type="ORF">LWI29_018625</name>
</gene>
<comment type="caution">
    <text evidence="2">The sequence shown here is derived from an EMBL/GenBank/DDBJ whole genome shotgun (WGS) entry which is preliminary data.</text>
</comment>
<accession>A0AA39VVF1</accession>
<keyword evidence="3" id="KW-1185">Reference proteome</keyword>
<dbReference type="EMBL" id="JAUESC010000380">
    <property type="protein sequence ID" value="KAK0592408.1"/>
    <property type="molecule type" value="Genomic_DNA"/>
</dbReference>
<feature type="region of interest" description="Disordered" evidence="1">
    <location>
        <begin position="152"/>
        <end position="188"/>
    </location>
</feature>
<organism evidence="2 3">
    <name type="scientific">Acer saccharum</name>
    <name type="common">Sugar maple</name>
    <dbReference type="NCBI Taxonomy" id="4024"/>
    <lineage>
        <taxon>Eukaryota</taxon>
        <taxon>Viridiplantae</taxon>
        <taxon>Streptophyta</taxon>
        <taxon>Embryophyta</taxon>
        <taxon>Tracheophyta</taxon>
        <taxon>Spermatophyta</taxon>
        <taxon>Magnoliopsida</taxon>
        <taxon>eudicotyledons</taxon>
        <taxon>Gunneridae</taxon>
        <taxon>Pentapetalae</taxon>
        <taxon>rosids</taxon>
        <taxon>malvids</taxon>
        <taxon>Sapindales</taxon>
        <taxon>Sapindaceae</taxon>
        <taxon>Hippocastanoideae</taxon>
        <taxon>Acereae</taxon>
        <taxon>Acer</taxon>
    </lineage>
</organism>
<reference evidence="2" key="1">
    <citation type="journal article" date="2022" name="Plant J.">
        <title>Strategies of tolerance reflected in two North American maple genomes.</title>
        <authorList>
            <person name="McEvoy S.L."/>
            <person name="Sezen U.U."/>
            <person name="Trouern-Trend A."/>
            <person name="McMahon S.M."/>
            <person name="Schaberg P.G."/>
            <person name="Yang J."/>
            <person name="Wegrzyn J.L."/>
            <person name="Swenson N.G."/>
        </authorList>
    </citation>
    <scope>NUCLEOTIDE SEQUENCE</scope>
    <source>
        <strain evidence="2">NS2018</strain>
    </source>
</reference>
<sequence length="252" mass="27918">MDENKEGGQLPEIQMHVEENKKKSKYHTLNIFGFTLAFQSTFHTSTQPSTIANLYSAVASLIKERDSNTAKLIKESEKRQLSCFRAELTKIREEIKVGDTSGKKSTEEKSGASNQKNDKVSEEDCDGEFLFEQVEKSDVQADATDNYTVMEESDGQAEAAAKSDGLASKSDVDKHSSDPRADAPADSKMVEEINDCVQLCIEEMVQKAKPLTKKSVQQSIVLDDLPSPSVVAYDVADLSVIYKDHDKARARK</sequence>
<dbReference type="AlphaFoldDB" id="A0AA39VVF1"/>
<evidence type="ECO:0000313" key="2">
    <source>
        <dbReference type="EMBL" id="KAK0592408.1"/>
    </source>
</evidence>